<gene>
    <name evidence="1" type="ORF">BSQ33_03275</name>
</gene>
<evidence type="ECO:0000313" key="2">
    <source>
        <dbReference type="Proteomes" id="UP000196708"/>
    </source>
</evidence>
<dbReference type="EMBL" id="CP018835">
    <property type="protein sequence ID" value="ASA54843.1"/>
    <property type="molecule type" value="Genomic_DNA"/>
</dbReference>
<organism evidence="1 2">
    <name type="scientific">Vibrio gazogenes</name>
    <dbReference type="NCBI Taxonomy" id="687"/>
    <lineage>
        <taxon>Bacteria</taxon>
        <taxon>Pseudomonadati</taxon>
        <taxon>Pseudomonadota</taxon>
        <taxon>Gammaproteobacteria</taxon>
        <taxon>Vibrionales</taxon>
        <taxon>Vibrionaceae</taxon>
        <taxon>Vibrio</taxon>
    </lineage>
</organism>
<evidence type="ECO:0000313" key="1">
    <source>
        <dbReference type="EMBL" id="ASA54843.1"/>
    </source>
</evidence>
<dbReference type="KEGG" id="vga:BSQ33_03275"/>
<accession>A0A1Z2SCD5</accession>
<name>A0A1Z2SCD5_VIBGA</name>
<protein>
    <submittedName>
        <fullName evidence="1">Uncharacterized protein</fullName>
    </submittedName>
</protein>
<dbReference type="Proteomes" id="UP000196708">
    <property type="component" value="Chromosome 1"/>
</dbReference>
<sequence length="63" mass="7689">MYRIRRQYYTSAILFFFLWTRVFKDIGFSKSYSKQIKELTQYIDASSLKKNKKIAIERKDTHS</sequence>
<dbReference type="AlphaFoldDB" id="A0A1Z2SCD5"/>
<reference evidence="1 2" key="1">
    <citation type="submission" date="2016-12" db="EMBL/GenBank/DDBJ databases">
        <authorList>
            <person name="Song W.-J."/>
            <person name="Kurnit D.M."/>
        </authorList>
    </citation>
    <scope>NUCLEOTIDE SEQUENCE [LARGE SCALE GENOMIC DNA]</scope>
    <source>
        <strain evidence="1 2">ATCC 43942</strain>
    </source>
</reference>
<proteinExistence type="predicted"/>